<evidence type="ECO:0000313" key="4">
    <source>
        <dbReference type="Proteomes" id="UP000318669"/>
    </source>
</evidence>
<dbReference type="Proteomes" id="UP000318669">
    <property type="component" value="Unassembled WGS sequence"/>
</dbReference>
<protein>
    <submittedName>
        <fullName evidence="3">DUF4296 domain-containing protein</fullName>
    </submittedName>
</protein>
<dbReference type="EMBL" id="VJZL01000015">
    <property type="protein sequence ID" value="TRX09217.1"/>
    <property type="molecule type" value="Genomic_DNA"/>
</dbReference>
<evidence type="ECO:0000313" key="3">
    <source>
        <dbReference type="EMBL" id="TRX09217.1"/>
    </source>
</evidence>
<keyword evidence="1" id="KW-0175">Coiled coil</keyword>
<comment type="caution">
    <text evidence="3">The sequence shown here is derived from an EMBL/GenBank/DDBJ whole genome shotgun (WGS) entry which is preliminary data.</text>
</comment>
<dbReference type="RefSeq" id="WP_144064823.1">
    <property type="nucleotide sequence ID" value="NZ_VJZL01000015.1"/>
</dbReference>
<name>A0A553BLT9_9FLAO</name>
<organism evidence="3 4">
    <name type="scientific">Flavobacterium gawalongense</name>
    <dbReference type="NCBI Taxonomy" id="2594432"/>
    <lineage>
        <taxon>Bacteria</taxon>
        <taxon>Pseudomonadati</taxon>
        <taxon>Bacteroidota</taxon>
        <taxon>Flavobacteriia</taxon>
        <taxon>Flavobacteriales</taxon>
        <taxon>Flavobacteriaceae</taxon>
        <taxon>Flavobacterium</taxon>
    </lineage>
</organism>
<dbReference type="OrthoDB" id="1525222at2"/>
<evidence type="ECO:0000259" key="2">
    <source>
        <dbReference type="Pfam" id="PF14129"/>
    </source>
</evidence>
<sequence>MKKIISLLAIISVLVSCKEEVVKKPDRLIEKEVMVNIMYDLSLLEAIKYQNPASLDTFKINPKKYIYKKYKIDSLQFAQNNTYYASNYEEYANIIVQVEDRLTKKKAEIAALIKAEAKKNKNKKKTVVKPVSPTTKLIDSLEINQRKRL</sequence>
<evidence type="ECO:0000256" key="1">
    <source>
        <dbReference type="SAM" id="Coils"/>
    </source>
</evidence>
<feature type="coiled-coil region" evidence="1">
    <location>
        <begin position="88"/>
        <end position="115"/>
    </location>
</feature>
<proteinExistence type="predicted"/>
<dbReference type="PROSITE" id="PS51257">
    <property type="entry name" value="PROKAR_LIPOPROTEIN"/>
    <property type="match status" value="1"/>
</dbReference>
<reference evidence="3 4" key="1">
    <citation type="submission" date="2019-07" db="EMBL/GenBank/DDBJ databases">
        <title>Novel species of Flavobacterium.</title>
        <authorList>
            <person name="Liu Q."/>
            <person name="Xin Y.-H."/>
        </authorList>
    </citation>
    <scope>NUCLEOTIDE SEQUENCE [LARGE SCALE GENOMIC DNA]</scope>
    <source>
        <strain evidence="3 4">GSR22</strain>
    </source>
</reference>
<dbReference type="AlphaFoldDB" id="A0A553BLT9"/>
<dbReference type="Pfam" id="PF14129">
    <property type="entry name" value="DUF4296"/>
    <property type="match status" value="1"/>
</dbReference>
<feature type="domain" description="DUF4296" evidence="2">
    <location>
        <begin position="25"/>
        <end position="107"/>
    </location>
</feature>
<dbReference type="InterPro" id="IPR025381">
    <property type="entry name" value="DUF4296"/>
</dbReference>
<gene>
    <name evidence="3" type="ORF">FNW11_09765</name>
</gene>
<accession>A0A553BLT9</accession>